<protein>
    <submittedName>
        <fullName evidence="1">Uncharacterized protein</fullName>
    </submittedName>
</protein>
<organism evidence="1 2">
    <name type="scientific">Solanum commersonii</name>
    <name type="common">Commerson's wild potato</name>
    <name type="synonym">Commerson's nightshade</name>
    <dbReference type="NCBI Taxonomy" id="4109"/>
    <lineage>
        <taxon>Eukaryota</taxon>
        <taxon>Viridiplantae</taxon>
        <taxon>Streptophyta</taxon>
        <taxon>Embryophyta</taxon>
        <taxon>Tracheophyta</taxon>
        <taxon>Spermatophyta</taxon>
        <taxon>Magnoliopsida</taxon>
        <taxon>eudicotyledons</taxon>
        <taxon>Gunneridae</taxon>
        <taxon>Pentapetalae</taxon>
        <taxon>asterids</taxon>
        <taxon>lamiids</taxon>
        <taxon>Solanales</taxon>
        <taxon>Solanaceae</taxon>
        <taxon>Solanoideae</taxon>
        <taxon>Solaneae</taxon>
        <taxon>Solanum</taxon>
    </lineage>
</organism>
<evidence type="ECO:0000313" key="1">
    <source>
        <dbReference type="EMBL" id="KAG5604471.1"/>
    </source>
</evidence>
<dbReference type="AlphaFoldDB" id="A0A9J5YXJ6"/>
<sequence>MEQLLISNIPDVGLNKAGPSTFGMIIGLRWSLQINTFWSFPSISTAWSSNNSYRSCKCFLYNEMEKIIAACAS</sequence>
<evidence type="ECO:0000313" key="2">
    <source>
        <dbReference type="Proteomes" id="UP000824120"/>
    </source>
</evidence>
<gene>
    <name evidence="1" type="ORF">H5410_025963</name>
</gene>
<reference evidence="1 2" key="1">
    <citation type="submission" date="2020-09" db="EMBL/GenBank/DDBJ databases">
        <title>De no assembly of potato wild relative species, Solanum commersonii.</title>
        <authorList>
            <person name="Cho K."/>
        </authorList>
    </citation>
    <scope>NUCLEOTIDE SEQUENCE [LARGE SCALE GENOMIC DNA]</scope>
    <source>
        <strain evidence="1">LZ3.2</strain>
        <tissue evidence="1">Leaf</tissue>
    </source>
</reference>
<dbReference type="Proteomes" id="UP000824120">
    <property type="component" value="Chromosome 5"/>
</dbReference>
<proteinExistence type="predicted"/>
<name>A0A9J5YXJ6_SOLCO</name>
<comment type="caution">
    <text evidence="1">The sequence shown here is derived from an EMBL/GenBank/DDBJ whole genome shotgun (WGS) entry which is preliminary data.</text>
</comment>
<keyword evidence="2" id="KW-1185">Reference proteome</keyword>
<dbReference type="EMBL" id="JACXVP010000005">
    <property type="protein sequence ID" value="KAG5604471.1"/>
    <property type="molecule type" value="Genomic_DNA"/>
</dbReference>
<accession>A0A9J5YXJ6</accession>